<organism evidence="1">
    <name type="scientific">hydrocarbon metagenome</name>
    <dbReference type="NCBI Taxonomy" id="938273"/>
    <lineage>
        <taxon>unclassified sequences</taxon>
        <taxon>metagenomes</taxon>
        <taxon>ecological metagenomes</taxon>
    </lineage>
</organism>
<gene>
    <name evidence="1" type="ORF">ASZ90_016885</name>
</gene>
<dbReference type="EMBL" id="LNQE01001782">
    <property type="protein sequence ID" value="KUG05675.1"/>
    <property type="molecule type" value="Genomic_DNA"/>
</dbReference>
<comment type="caution">
    <text evidence="1">The sequence shown here is derived from an EMBL/GenBank/DDBJ whole genome shotgun (WGS) entry which is preliminary data.</text>
</comment>
<accession>A0A0W8EAJ3</accession>
<proteinExistence type="predicted"/>
<protein>
    <submittedName>
        <fullName evidence="1">Uncharacterized protein</fullName>
    </submittedName>
</protein>
<reference evidence="1" key="1">
    <citation type="journal article" date="2015" name="Proc. Natl. Acad. Sci. U.S.A.">
        <title>Networks of energetic and metabolic interactions define dynamics in microbial communities.</title>
        <authorList>
            <person name="Embree M."/>
            <person name="Liu J.K."/>
            <person name="Al-Bassam M.M."/>
            <person name="Zengler K."/>
        </authorList>
    </citation>
    <scope>NUCLEOTIDE SEQUENCE</scope>
</reference>
<sequence length="388" mass="43740">MDTGGRSIFYYNSYTGLWEWVTSSTIIKPLVGYCIYSVGPFTLNPDYLPPGQQTNPSKDLYFGWNLIGYFDPMGNSNDDYLHAAMARDLMASLGSDWSILMGWDASSQQYETSITRYEDYRLTYPKKGYWLWMNADRYLAYPVTHTYTCSAEWVSQYPGNDPDIVHSEAEATGFYNTLGGTYSWSGTFIRGDNDNPPARAADWKDPSYYGGLDDNPNTGIDSTNFAFFSGHGWEGAGILFAYGYPDREEQNLWYNETLWGNTKVDWIALGACHVLNQSNDNYKVWEGSFRGLHSIVGWDTQGTCHPDLGLIFASEMLDGSTIWEAWKSACDACVHSTGYSVGILAVDTDGDINTKECITDHVYTKGTWFSPAGYDLYFDQDFHPVNPN</sequence>
<dbReference type="Pfam" id="PF19872">
    <property type="entry name" value="DUF6345"/>
    <property type="match status" value="1"/>
</dbReference>
<dbReference type="InterPro" id="IPR045926">
    <property type="entry name" value="DUF6345"/>
</dbReference>
<name>A0A0W8EAJ3_9ZZZZ</name>
<evidence type="ECO:0000313" key="1">
    <source>
        <dbReference type="EMBL" id="KUG05675.1"/>
    </source>
</evidence>
<dbReference type="AlphaFoldDB" id="A0A0W8EAJ3"/>